<dbReference type="PANTHER" id="PTHR46277">
    <property type="entry name" value="OS03G0850700 PROTEIN"/>
    <property type="match status" value="1"/>
</dbReference>
<feature type="region of interest" description="Disordered" evidence="1">
    <location>
        <begin position="1"/>
        <end position="33"/>
    </location>
</feature>
<reference evidence="4" key="1">
    <citation type="submission" date="2016-04" db="EMBL/GenBank/DDBJ databases">
        <title>Cephalotus genome sequencing.</title>
        <authorList>
            <person name="Fukushima K."/>
            <person name="Hasebe M."/>
            <person name="Fang X."/>
        </authorList>
    </citation>
    <scope>NUCLEOTIDE SEQUENCE [LARGE SCALE GENOMIC DNA]</scope>
    <source>
        <strain evidence="4">cv. St1</strain>
    </source>
</reference>
<dbReference type="InterPro" id="IPR036273">
    <property type="entry name" value="CRAL/TRIO_N_dom_sf"/>
</dbReference>
<proteinExistence type="predicted"/>
<comment type="caution">
    <text evidence="3">The sequence shown here is derived from an EMBL/GenBank/DDBJ whole genome shotgun (WGS) entry which is preliminary data.</text>
</comment>
<accession>A0A1Q3CKM4</accession>
<dbReference type="EMBL" id="BDDD01002262">
    <property type="protein sequence ID" value="GAV80787.1"/>
    <property type="molecule type" value="Genomic_DNA"/>
</dbReference>
<dbReference type="AlphaFoldDB" id="A0A1Q3CKM4"/>
<dbReference type="PANTHER" id="PTHR46277:SF3">
    <property type="entry name" value="BINDING PROTEIN, PUTATIVE-RELATED"/>
    <property type="match status" value="1"/>
</dbReference>
<dbReference type="Gene3D" id="3.40.525.10">
    <property type="entry name" value="CRAL-TRIO lipid binding domain"/>
    <property type="match status" value="1"/>
</dbReference>
<evidence type="ECO:0000259" key="2">
    <source>
        <dbReference type="PROSITE" id="PS50191"/>
    </source>
</evidence>
<dbReference type="SUPFAM" id="SSF52087">
    <property type="entry name" value="CRAL/TRIO domain"/>
    <property type="match status" value="1"/>
</dbReference>
<feature type="domain" description="CRAL-TRIO" evidence="2">
    <location>
        <begin position="95"/>
        <end position="258"/>
    </location>
</feature>
<dbReference type="OrthoDB" id="1434354at2759"/>
<dbReference type="InterPro" id="IPR011074">
    <property type="entry name" value="CRAL/TRIO_N_dom"/>
</dbReference>
<feature type="compositionally biased region" description="Basic and acidic residues" evidence="1">
    <location>
        <begin position="1"/>
        <end position="12"/>
    </location>
</feature>
<evidence type="ECO:0000256" key="1">
    <source>
        <dbReference type="SAM" id="MobiDB-lite"/>
    </source>
</evidence>
<dbReference type="Pfam" id="PF00650">
    <property type="entry name" value="CRAL_TRIO"/>
    <property type="match status" value="1"/>
</dbReference>
<gene>
    <name evidence="3" type="ORF">CFOL_v3_24247</name>
</gene>
<dbReference type="InParanoid" id="A0A1Q3CKM4"/>
<evidence type="ECO:0000313" key="3">
    <source>
        <dbReference type="EMBL" id="GAV80787.1"/>
    </source>
</evidence>
<evidence type="ECO:0000313" key="4">
    <source>
        <dbReference type="Proteomes" id="UP000187406"/>
    </source>
</evidence>
<keyword evidence="4" id="KW-1185">Reference proteome</keyword>
<dbReference type="Proteomes" id="UP000187406">
    <property type="component" value="Unassembled WGS sequence"/>
</dbReference>
<feature type="compositionally biased region" description="Basic and acidic residues" evidence="1">
    <location>
        <begin position="21"/>
        <end position="33"/>
    </location>
</feature>
<dbReference type="SUPFAM" id="SSF46938">
    <property type="entry name" value="CRAL/TRIO N-terminal domain"/>
    <property type="match status" value="1"/>
</dbReference>
<dbReference type="InterPro" id="IPR001251">
    <property type="entry name" value="CRAL-TRIO_dom"/>
</dbReference>
<name>A0A1Q3CKM4_CEPFO</name>
<dbReference type="SMART" id="SM00516">
    <property type="entry name" value="SEC14"/>
    <property type="match status" value="1"/>
</dbReference>
<protein>
    <submittedName>
        <fullName evidence="3">CRAL_TRIO domain-containing protein/CRAL_TRIO_N domain-containing protein</fullName>
    </submittedName>
</protein>
<dbReference type="InterPro" id="IPR036865">
    <property type="entry name" value="CRAL-TRIO_dom_sf"/>
</dbReference>
<dbReference type="FunCoup" id="A0A1Q3CKM4">
    <property type="interactions" value="645"/>
</dbReference>
<dbReference type="PROSITE" id="PS50191">
    <property type="entry name" value="CRAL_TRIO"/>
    <property type="match status" value="1"/>
</dbReference>
<dbReference type="CDD" id="cd00170">
    <property type="entry name" value="SEC14"/>
    <property type="match status" value="1"/>
</dbReference>
<sequence length="277" mass="31914">MEAEEMEFKECEESQEEEEKEDKTGKEGMSEIEKSKVSIMRALVEREDPSAKQEDDLMIRRFLRARDLDIKKASTLFLKYLSWRREFVPNGSISTSEIPNQLAYNMIFVQGVDRKGLPVVVVFGGRHKPRKGGLEEFKRFVVYVLDTLCSRGNVCGQEMFAVIIDLEGWGYSSCDIRGYLAFLSILQDCYPERLGKLFFVHVPYLFMTAWKIIYPFVDNRTRKKIEFVDNKMLESTLLGDIEESQLPNIYGGKLPLVPIQECLLGESTPLHVLVNTI</sequence>
<dbReference type="SMART" id="SM01100">
    <property type="entry name" value="CRAL_TRIO_N"/>
    <property type="match status" value="1"/>
</dbReference>
<organism evidence="3 4">
    <name type="scientific">Cephalotus follicularis</name>
    <name type="common">Albany pitcher plant</name>
    <dbReference type="NCBI Taxonomy" id="3775"/>
    <lineage>
        <taxon>Eukaryota</taxon>
        <taxon>Viridiplantae</taxon>
        <taxon>Streptophyta</taxon>
        <taxon>Embryophyta</taxon>
        <taxon>Tracheophyta</taxon>
        <taxon>Spermatophyta</taxon>
        <taxon>Magnoliopsida</taxon>
        <taxon>eudicotyledons</taxon>
        <taxon>Gunneridae</taxon>
        <taxon>Pentapetalae</taxon>
        <taxon>rosids</taxon>
        <taxon>fabids</taxon>
        <taxon>Oxalidales</taxon>
        <taxon>Cephalotaceae</taxon>
        <taxon>Cephalotus</taxon>
    </lineage>
</organism>